<dbReference type="EMBL" id="BK032608">
    <property type="protein sequence ID" value="DAF51045.1"/>
    <property type="molecule type" value="Genomic_DNA"/>
</dbReference>
<sequence length="72" mass="8195">MKPKPPCGRNCPKRSAIPNCHDSVVCPDWAAYQEALAEWSDAMKAEKREKADLKATKSRMAKICESREMDKR</sequence>
<evidence type="ECO:0000313" key="1">
    <source>
        <dbReference type="EMBL" id="DAF51045.1"/>
    </source>
</evidence>
<name>A0A8S5SJ30_9CAUD</name>
<accession>A0A8S5SJ30</accession>
<organism evidence="1">
    <name type="scientific">Siphoviridae sp. ctFIm6</name>
    <dbReference type="NCBI Taxonomy" id="2827818"/>
    <lineage>
        <taxon>Viruses</taxon>
        <taxon>Duplodnaviria</taxon>
        <taxon>Heunggongvirae</taxon>
        <taxon>Uroviricota</taxon>
        <taxon>Caudoviricetes</taxon>
    </lineage>
</organism>
<protein>
    <submittedName>
        <fullName evidence="1">Uncharacterized protein</fullName>
    </submittedName>
</protein>
<proteinExistence type="predicted"/>
<reference evidence="1" key="1">
    <citation type="journal article" date="2021" name="Proc. Natl. Acad. Sci. U.S.A.">
        <title>A Catalog of Tens of Thousands of Viruses from Human Metagenomes Reveals Hidden Associations with Chronic Diseases.</title>
        <authorList>
            <person name="Tisza M.J."/>
            <person name="Buck C.B."/>
        </authorList>
    </citation>
    <scope>NUCLEOTIDE SEQUENCE</scope>
    <source>
        <strain evidence="1">CtFIm6</strain>
    </source>
</reference>